<dbReference type="OrthoDB" id="9765680at2"/>
<keyword evidence="3" id="KW-0596">Phosphopantetheine</keyword>
<comment type="pathway">
    <text evidence="2">Antibiotic biosynthesis; bacillaene biosynthesis.</text>
</comment>
<reference evidence="10 11" key="1">
    <citation type="submission" date="2018-07" db="EMBL/GenBank/DDBJ databases">
        <title>Genomic Encyclopedia of Type Strains, Phase IV (KMG-IV): sequencing the most valuable type-strain genomes for metagenomic binning, comparative biology and taxonomic classification.</title>
        <authorList>
            <person name="Goeker M."/>
        </authorList>
    </citation>
    <scope>NUCLEOTIDE SEQUENCE [LARGE SCALE GENOMIC DNA]</scope>
    <source>
        <strain evidence="10 11">DSM 27016</strain>
    </source>
</reference>
<feature type="domain" description="PKS/mFAS DH" evidence="9">
    <location>
        <begin position="674"/>
        <end position="951"/>
    </location>
</feature>
<dbReference type="Pfam" id="PF14765">
    <property type="entry name" value="PS-DH"/>
    <property type="match status" value="1"/>
</dbReference>
<dbReference type="GO" id="GO:0071770">
    <property type="term" value="P:DIM/DIP cell wall layer assembly"/>
    <property type="evidence" value="ECO:0007669"/>
    <property type="project" value="TreeGrafter"/>
</dbReference>
<evidence type="ECO:0000256" key="1">
    <source>
        <dbReference type="ARBA" id="ARBA00003299"/>
    </source>
</evidence>
<dbReference type="GO" id="GO:0004315">
    <property type="term" value="F:3-oxoacyl-[acyl-carrier-protein] synthase activity"/>
    <property type="evidence" value="ECO:0007669"/>
    <property type="project" value="InterPro"/>
</dbReference>
<dbReference type="GO" id="GO:0031177">
    <property type="term" value="F:phosphopantetheine binding"/>
    <property type="evidence" value="ECO:0007669"/>
    <property type="project" value="InterPro"/>
</dbReference>
<dbReference type="PROSITE" id="PS00606">
    <property type="entry name" value="KS3_1"/>
    <property type="match status" value="1"/>
</dbReference>
<keyword evidence="4" id="KW-0597">Phosphoprotein</keyword>
<dbReference type="Pfam" id="PF22621">
    <property type="entry name" value="CurL-like_PKS_C"/>
    <property type="match status" value="1"/>
</dbReference>
<dbReference type="SMART" id="SM00825">
    <property type="entry name" value="PKS_KS"/>
    <property type="match status" value="1"/>
</dbReference>
<dbReference type="GO" id="GO:0004312">
    <property type="term" value="F:fatty acid synthase activity"/>
    <property type="evidence" value="ECO:0007669"/>
    <property type="project" value="TreeGrafter"/>
</dbReference>
<dbReference type="InterPro" id="IPR018201">
    <property type="entry name" value="Ketoacyl_synth_AS"/>
</dbReference>
<feature type="domain" description="Carrier" evidence="7">
    <location>
        <begin position="1488"/>
        <end position="1563"/>
    </location>
</feature>
<feature type="active site" description="Proton acceptor; for dehydratase activity" evidence="6">
    <location>
        <position position="705"/>
    </location>
</feature>
<dbReference type="PANTHER" id="PTHR43775">
    <property type="entry name" value="FATTY ACID SYNTHASE"/>
    <property type="match status" value="1"/>
</dbReference>
<evidence type="ECO:0000259" key="7">
    <source>
        <dbReference type="PROSITE" id="PS50075"/>
    </source>
</evidence>
<dbReference type="Pfam" id="PF00109">
    <property type="entry name" value="ketoacyl-synt"/>
    <property type="match status" value="1"/>
</dbReference>
<accession>A0A369B438</accession>
<dbReference type="InterPro" id="IPR006162">
    <property type="entry name" value="Ppantetheine_attach_site"/>
</dbReference>
<organism evidence="10 11">
    <name type="scientific">Anaerobacterium chartisolvens</name>
    <dbReference type="NCBI Taxonomy" id="1297424"/>
    <lineage>
        <taxon>Bacteria</taxon>
        <taxon>Bacillati</taxon>
        <taxon>Bacillota</taxon>
        <taxon>Clostridia</taxon>
        <taxon>Eubacteriales</taxon>
        <taxon>Oscillospiraceae</taxon>
        <taxon>Anaerobacterium</taxon>
    </lineage>
</organism>
<dbReference type="InterPro" id="IPR049900">
    <property type="entry name" value="PKS_mFAS_DH"/>
</dbReference>
<evidence type="ECO:0000259" key="9">
    <source>
        <dbReference type="PROSITE" id="PS52019"/>
    </source>
</evidence>
<dbReference type="Gene3D" id="1.10.1200.10">
    <property type="entry name" value="ACP-like"/>
    <property type="match status" value="1"/>
</dbReference>
<dbReference type="GO" id="GO:0005737">
    <property type="term" value="C:cytoplasm"/>
    <property type="evidence" value="ECO:0007669"/>
    <property type="project" value="TreeGrafter"/>
</dbReference>
<gene>
    <name evidence="10" type="ORF">DFR58_11156</name>
</gene>
<dbReference type="InterPro" id="IPR020841">
    <property type="entry name" value="PKS_Beta-ketoAc_synthase_dom"/>
</dbReference>
<dbReference type="SUPFAM" id="SSF53901">
    <property type="entry name" value="Thiolase-like"/>
    <property type="match status" value="1"/>
</dbReference>
<dbReference type="InterPro" id="IPR049490">
    <property type="entry name" value="C883_1060-like_KR_N"/>
</dbReference>
<sequence length="1603" mass="177397">MKKDLLNVKNLSFSKDSDSSGSITQITRRDIAIIGMSGKFGGTADYNEFWDAIRSGGSLVREFPEARKGHVDQYYRNKGAGDGYSKEYFLGAYFDRIDEFDYRHFSLSPKEAELMDPHQRIFLQTAWNAIEDSGYGGNKIKGTRTGIFVGYSADFGEDYREIIRTNDPAALELSVVPNLRSIIASRIAYILDLTGPSMVVDTACSSSLMAIHLACKALQQNECDMAIAGGIRLLLIPTKKDDELRIGLEKILGVESDSGHARTFDETSDGTGLGEGAGALMLKPLSNAIEDNDQIYAVIKGSAVNQDGASVGITAPNSEAQSKVIISAWKDAGVKPETISYVEAHGTGTNLGDPIEINGLQRAFRRFTGKRQFCGIGSLKTNIGHLDNAAGTAGIFKAVLSLIHRELPPSLNFNYPNKKINFVDSPIFVNDVLRKWEAANYPRRCGVSAFGLSGTNCHIILEEAPEGSGNAAEEARGYKILTISASGKEALIDLISGYKAFLASGRQIDIDSLCYTANTGRGHYIYRLALIVSGKEDLLAKLERISDPESMADDTCIMYKEHRVVAEDSLVTGDGEITESNKSLLTSRVEEYILRMEGEDFDAEAFNTIDNLSRLCSLYVDGADVDWEKYYLKQGRDIKKMSIPAYPFVKRQCWVKTSDKIKNRKAFYKKEIDMPLIDNLKISMNDFFVYETRFSVENNWVLSEHKILGQYLAPGTTYIEMIREIIRCHYNDAGFEILGLTFLSPMTVKPGEARDVHTVLQGRGNALEFTVSSKPEYSGASVVHAAGKINLSPNKAGRNSPNIEKMKDSLKELSMDSIIQVESSRSDIEVGARWDCARKIFSGDKEYLAYIEIPRQYEKDLESFIIHPSLMDCAVNVLNSEISSELFLPFTYKRIRFFEPLPKGFWCCLRRKEKGSGETISFDIDLVSSDGKLLAEIEEYTIKKVNSLDFGPDNHQDGKLFKLGWKEADAMEEQSDSSNCTILYFKGQDNLNSRICDLLRNKGGNVIEVVEGECFKKTNESLYAANFSEAGYKELFERLSINSADYIIHSLAVDSPVGYETSGEMDLSMHKSIFSFFNLIKAAVNGSIKINRNMVVISDYAYDINSHDDGGTKPLNAALLGLAEVASNEYSNLKIKAIDIDRRTDADVIADGITGRGDICVTAYRNNIRYVKELRPVDINRFEESNFEIRENGVYVITGGTGALGLSVAKYLSSLGKIKLCLVSRSEFPPREEWESIAEKENAGAGAMRYALKIAAIADIERNGSRVYLISADVANEESISRAISSIRDDHGKINGVVHAAGVAGKGFLFNKEDGAFREVVGPKITGTWMLDKLCREDNMDFMLLFSSISAFMGEMGQGDYSAANAYMDSFAAARSRKGYKTVSINWPAWKEIGMAFDFDIDFDKEIFIPIETQKALSVMGKVLERKIDSIIPTAIDYKNLEQIRYKLPFTLPARTEQAMRKPKTSGSAAVGFAGESISVIIKGRPAEKITVTEKAVARIWSAILGLDEVNINDKFQSLGGDSILATELLKAMESDFPGMIDIADVFSYPTIASMAAYIDGINECEGRTEEGNSGPLTMEDIFIRLEEGEITPEEADKLISKL</sequence>
<dbReference type="InterPro" id="IPR013968">
    <property type="entry name" value="PKS_KR"/>
</dbReference>
<dbReference type="InterPro" id="IPR020806">
    <property type="entry name" value="PKS_PP-bd"/>
</dbReference>
<dbReference type="InterPro" id="IPR020807">
    <property type="entry name" value="PKS_DH"/>
</dbReference>
<evidence type="ECO:0000256" key="3">
    <source>
        <dbReference type="ARBA" id="ARBA00022450"/>
    </source>
</evidence>
<dbReference type="InterPro" id="IPR016039">
    <property type="entry name" value="Thiolase-like"/>
</dbReference>
<dbReference type="GO" id="GO:0006633">
    <property type="term" value="P:fatty acid biosynthetic process"/>
    <property type="evidence" value="ECO:0007669"/>
    <property type="project" value="InterPro"/>
</dbReference>
<dbReference type="SMART" id="SM01294">
    <property type="entry name" value="PKS_PP_betabranch"/>
    <property type="match status" value="1"/>
</dbReference>
<dbReference type="Pfam" id="PF21394">
    <property type="entry name" value="Beta-ketacyl_N"/>
    <property type="match status" value="1"/>
</dbReference>
<dbReference type="SUPFAM" id="SSF51735">
    <property type="entry name" value="NAD(P)-binding Rossmann-fold domains"/>
    <property type="match status" value="2"/>
</dbReference>
<dbReference type="InterPro" id="IPR009081">
    <property type="entry name" value="PP-bd_ACP"/>
</dbReference>
<dbReference type="InterPro" id="IPR036291">
    <property type="entry name" value="NAD(P)-bd_dom_sf"/>
</dbReference>
<dbReference type="SMART" id="SM00822">
    <property type="entry name" value="PKS_KR"/>
    <property type="match status" value="1"/>
</dbReference>
<dbReference type="Pfam" id="PF02801">
    <property type="entry name" value="Ketoacyl-synt_C"/>
    <property type="match status" value="1"/>
</dbReference>
<dbReference type="EMBL" id="QPJT01000011">
    <property type="protein sequence ID" value="RCX16312.1"/>
    <property type="molecule type" value="Genomic_DNA"/>
</dbReference>
<dbReference type="Pfam" id="PF00550">
    <property type="entry name" value="PP-binding"/>
    <property type="match status" value="1"/>
</dbReference>
<dbReference type="GO" id="GO:0005886">
    <property type="term" value="C:plasma membrane"/>
    <property type="evidence" value="ECO:0007669"/>
    <property type="project" value="TreeGrafter"/>
</dbReference>
<dbReference type="CDD" id="cd00833">
    <property type="entry name" value="PKS"/>
    <property type="match status" value="1"/>
</dbReference>
<dbReference type="RefSeq" id="WP_114297866.1">
    <property type="nucleotide sequence ID" value="NZ_QPJT01000011.1"/>
</dbReference>
<dbReference type="PROSITE" id="PS52004">
    <property type="entry name" value="KS3_2"/>
    <property type="match status" value="1"/>
</dbReference>
<dbReference type="SMART" id="SM00826">
    <property type="entry name" value="PKS_DH"/>
    <property type="match status" value="1"/>
</dbReference>
<evidence type="ECO:0000256" key="5">
    <source>
        <dbReference type="ARBA" id="ARBA00022679"/>
    </source>
</evidence>
<dbReference type="Gene3D" id="3.10.129.110">
    <property type="entry name" value="Polyketide synthase dehydratase"/>
    <property type="match status" value="1"/>
</dbReference>
<dbReference type="UniPathway" id="UPA01003"/>
<dbReference type="PROSITE" id="PS00012">
    <property type="entry name" value="PHOSPHOPANTETHEINE"/>
    <property type="match status" value="1"/>
</dbReference>
<evidence type="ECO:0000259" key="8">
    <source>
        <dbReference type="PROSITE" id="PS52004"/>
    </source>
</evidence>
<feature type="domain" description="Ketosynthase family 3 (KS3)" evidence="8">
    <location>
        <begin position="28"/>
        <end position="463"/>
    </location>
</feature>
<dbReference type="PROSITE" id="PS52019">
    <property type="entry name" value="PKS_MFAS_DH"/>
    <property type="match status" value="1"/>
</dbReference>
<dbReference type="Pfam" id="PF08659">
    <property type="entry name" value="KR"/>
    <property type="match status" value="1"/>
</dbReference>
<evidence type="ECO:0000313" key="11">
    <source>
        <dbReference type="Proteomes" id="UP000253034"/>
    </source>
</evidence>
<comment type="caution">
    <text evidence="10">The sequence shown here is derived from an EMBL/GenBank/DDBJ whole genome shotgun (WGS) entry which is preliminary data.</text>
</comment>
<evidence type="ECO:0000313" key="10">
    <source>
        <dbReference type="EMBL" id="RCX16312.1"/>
    </source>
</evidence>
<feature type="active site" description="Proton donor; for dehydratase activity" evidence="6">
    <location>
        <position position="872"/>
    </location>
</feature>
<feature type="region of interest" description="C-terminal hotdog fold" evidence="6">
    <location>
        <begin position="810"/>
        <end position="951"/>
    </location>
</feature>
<dbReference type="InterPro" id="IPR049551">
    <property type="entry name" value="PKS_DH_C"/>
</dbReference>
<dbReference type="Pfam" id="PF21089">
    <property type="entry name" value="PKS_DH_N"/>
    <property type="match status" value="1"/>
</dbReference>
<dbReference type="PANTHER" id="PTHR43775:SF37">
    <property type="entry name" value="SI:DKEY-61P9.11"/>
    <property type="match status" value="1"/>
</dbReference>
<dbReference type="InterPro" id="IPR057326">
    <property type="entry name" value="KR_dom"/>
</dbReference>
<dbReference type="SMART" id="SM00823">
    <property type="entry name" value="PKS_PP"/>
    <property type="match status" value="1"/>
</dbReference>
<evidence type="ECO:0000256" key="4">
    <source>
        <dbReference type="ARBA" id="ARBA00022553"/>
    </source>
</evidence>
<name>A0A369B438_9FIRM</name>
<dbReference type="InterPro" id="IPR036736">
    <property type="entry name" value="ACP-like_sf"/>
</dbReference>
<evidence type="ECO:0000256" key="2">
    <source>
        <dbReference type="ARBA" id="ARBA00004789"/>
    </source>
</evidence>
<proteinExistence type="predicted"/>
<feature type="region of interest" description="N-terminal hotdog fold" evidence="6">
    <location>
        <begin position="674"/>
        <end position="796"/>
    </location>
</feature>
<dbReference type="InterPro" id="IPR014031">
    <property type="entry name" value="Ketoacyl_synth_C"/>
</dbReference>
<dbReference type="InterPro" id="IPR014030">
    <property type="entry name" value="Ketoacyl_synth_N"/>
</dbReference>
<dbReference type="CDD" id="cd08953">
    <property type="entry name" value="KR_2_SDR_x"/>
    <property type="match status" value="1"/>
</dbReference>
<dbReference type="InterPro" id="IPR042104">
    <property type="entry name" value="PKS_dehydratase_sf"/>
</dbReference>
<keyword evidence="5" id="KW-0808">Transferase</keyword>
<dbReference type="Gene3D" id="3.40.47.10">
    <property type="match status" value="1"/>
</dbReference>
<dbReference type="Gene3D" id="1.10.1240.100">
    <property type="match status" value="1"/>
</dbReference>
<keyword evidence="11" id="KW-1185">Reference proteome</keyword>
<dbReference type="Proteomes" id="UP000253034">
    <property type="component" value="Unassembled WGS sequence"/>
</dbReference>
<evidence type="ECO:0000256" key="6">
    <source>
        <dbReference type="PROSITE-ProRule" id="PRU01363"/>
    </source>
</evidence>
<dbReference type="Gene3D" id="3.40.50.720">
    <property type="entry name" value="NAD(P)-binding Rossmann-like Domain"/>
    <property type="match status" value="1"/>
</dbReference>
<dbReference type="PROSITE" id="PS50075">
    <property type="entry name" value="CARRIER"/>
    <property type="match status" value="1"/>
</dbReference>
<dbReference type="InterPro" id="IPR050091">
    <property type="entry name" value="PKS_NRPS_Biosynth_Enz"/>
</dbReference>
<comment type="function">
    <text evidence="1">Involved in some intermediate steps for the synthesis of the antibiotic polyketide bacillaene which is involved in secondary metabolism.</text>
</comment>
<dbReference type="InterPro" id="IPR049552">
    <property type="entry name" value="PKS_DH_N"/>
</dbReference>
<protein>
    <submittedName>
        <fullName evidence="10">Ketoacyl-synthetase-like protein</fullName>
    </submittedName>
</protein>
<dbReference type="SUPFAM" id="SSF47336">
    <property type="entry name" value="ACP-like"/>
    <property type="match status" value="1"/>
</dbReference>